<evidence type="ECO:0000313" key="2">
    <source>
        <dbReference type="EMBL" id="GGW62744.1"/>
    </source>
</evidence>
<dbReference type="Proteomes" id="UP000634667">
    <property type="component" value="Unassembled WGS sequence"/>
</dbReference>
<keyword evidence="1" id="KW-0472">Membrane</keyword>
<keyword evidence="1" id="KW-0812">Transmembrane</keyword>
<keyword evidence="1" id="KW-1133">Transmembrane helix</keyword>
<dbReference type="InterPro" id="IPR011050">
    <property type="entry name" value="Pectin_lyase_fold/virulence"/>
</dbReference>
<accession>A0ABQ2WLK3</accession>
<gene>
    <name evidence="2" type="ORF">GCM10008111_18390</name>
</gene>
<organism evidence="2 3">
    <name type="scientific">Alishewanella tabrizica</name>
    <dbReference type="NCBI Taxonomy" id="671278"/>
    <lineage>
        <taxon>Bacteria</taxon>
        <taxon>Pseudomonadati</taxon>
        <taxon>Pseudomonadota</taxon>
        <taxon>Gammaproteobacteria</taxon>
        <taxon>Alteromonadales</taxon>
        <taxon>Alteromonadaceae</taxon>
        <taxon>Alishewanella</taxon>
    </lineage>
</organism>
<keyword evidence="3" id="KW-1185">Reference proteome</keyword>
<comment type="caution">
    <text evidence="2">The sequence shown here is derived from an EMBL/GenBank/DDBJ whole genome shotgun (WGS) entry which is preliminary data.</text>
</comment>
<dbReference type="InterPro" id="IPR012334">
    <property type="entry name" value="Pectin_lyas_fold"/>
</dbReference>
<name>A0ABQ2WLK3_9ALTE</name>
<dbReference type="EMBL" id="BMYR01000007">
    <property type="protein sequence ID" value="GGW62744.1"/>
    <property type="molecule type" value="Genomic_DNA"/>
</dbReference>
<proteinExistence type="predicted"/>
<dbReference type="Gene3D" id="2.160.20.10">
    <property type="entry name" value="Single-stranded right-handed beta-helix, Pectin lyase-like"/>
    <property type="match status" value="1"/>
</dbReference>
<evidence type="ECO:0008006" key="4">
    <source>
        <dbReference type="Google" id="ProtNLM"/>
    </source>
</evidence>
<protein>
    <recommendedName>
        <fullName evidence="4">Right handed beta helix domain-containing protein</fullName>
    </recommendedName>
</protein>
<evidence type="ECO:0000313" key="3">
    <source>
        <dbReference type="Proteomes" id="UP000634667"/>
    </source>
</evidence>
<reference evidence="3" key="1">
    <citation type="journal article" date="2019" name="Int. J. Syst. Evol. Microbiol.">
        <title>The Global Catalogue of Microorganisms (GCM) 10K type strain sequencing project: providing services to taxonomists for standard genome sequencing and annotation.</title>
        <authorList>
            <consortium name="The Broad Institute Genomics Platform"/>
            <consortium name="The Broad Institute Genome Sequencing Center for Infectious Disease"/>
            <person name="Wu L."/>
            <person name="Ma J."/>
        </authorList>
    </citation>
    <scope>NUCLEOTIDE SEQUENCE [LARGE SCALE GENOMIC DNA]</scope>
    <source>
        <strain evidence="3">KCTC 23723</strain>
    </source>
</reference>
<sequence length="424" mass="46460">MFNKLTALARRLLLFYLVLVAVAAHIGLYYLYSSQPAVVLSTIDNLMQTLPVAAANPLSEVAPDATAASQLSDEQISALVQQDIAANFNSWQALPAAQALTNIRLDGQSYPDLAQALTHIKDNSHLQLPAGIYTTAMAIRANNVTIEGVGHVILQRAAVAGKGMILAQGNNLTVRNIECRHISVPSKNGACVRLEGRGLTLEHVYFHNSQTGLLETAKEHGYIWIRHSRFENLAKDARAHSLYLNSHSLYLSDSVIIGNRHQHSLKSRGPLTVIERSIISSLSASGSRLIDLSNGGELLIQQSILQQGPHAVNNQAIGFGLEGLQHSTNTIKLIDNILLLERPSSNILLHSGNNQPLVLLENNLIIGAHDRYPGNHQFKYRANTALGSWPNLPRILCHLHLCQENSPNIQNMHLAPPLTNTHYY</sequence>
<evidence type="ECO:0000256" key="1">
    <source>
        <dbReference type="SAM" id="Phobius"/>
    </source>
</evidence>
<feature type="transmembrane region" description="Helical" evidence="1">
    <location>
        <begin position="12"/>
        <end position="32"/>
    </location>
</feature>
<dbReference type="SUPFAM" id="SSF51126">
    <property type="entry name" value="Pectin lyase-like"/>
    <property type="match status" value="1"/>
</dbReference>
<dbReference type="RefSeq" id="WP_189482771.1">
    <property type="nucleotide sequence ID" value="NZ_BMYR01000007.1"/>
</dbReference>